<feature type="compositionally biased region" description="Polar residues" evidence="1">
    <location>
        <begin position="228"/>
        <end position="247"/>
    </location>
</feature>
<feature type="region of interest" description="Disordered" evidence="1">
    <location>
        <begin position="227"/>
        <end position="247"/>
    </location>
</feature>
<dbReference type="RefSeq" id="XP_016512592.1">
    <property type="nucleotide sequence ID" value="XM_016657106.1"/>
</dbReference>
<name>A0A1S4DGH8_TOBAC</name>
<dbReference type="KEGG" id="nta:107829649"/>
<dbReference type="OrthoDB" id="1300516at2759"/>
<evidence type="ECO:0000313" key="2">
    <source>
        <dbReference type="Proteomes" id="UP000790787"/>
    </source>
</evidence>
<evidence type="ECO:0000256" key="1">
    <source>
        <dbReference type="SAM" id="MobiDB-lite"/>
    </source>
</evidence>
<proteinExistence type="predicted"/>
<dbReference type="OMA" id="IRCKSAY"/>
<sequence length="247" mass="27970">MDLGGRANRLGMELLNQSNYKVWKTCMESYLVGDDLWEVVNGSNTSPPADAPKNSNALKKWKQINAKAEFILKRSIFPNLFDHIIRCKSAYEIWRTFDRLLNKKDEARLHILENELANTAQGNPSIAEYFLNVKNLCSEISLLNSDDAISEVRIRRIIIHGLKAEYILFVTSIQGWIQQLSLEEFENLLSSHELLDKQMAGVSIKEGEGNALVTDKRNFKGKLHFRLSSGSSSPVKKGESSCNNKKP</sequence>
<dbReference type="PaxDb" id="4097-A0A1S4DGH8"/>
<dbReference type="Pfam" id="PF14223">
    <property type="entry name" value="Retrotran_gag_2"/>
    <property type="match status" value="1"/>
</dbReference>
<dbReference type="GeneID" id="107829649"/>
<dbReference type="Proteomes" id="UP000790787">
    <property type="component" value="Chromosome 1"/>
</dbReference>
<protein>
    <submittedName>
        <fullName evidence="3">Uncharacterized protein LOC107829649</fullName>
    </submittedName>
</protein>
<dbReference type="PANTHER" id="PTHR47481">
    <property type="match status" value="1"/>
</dbReference>
<keyword evidence="2" id="KW-1185">Reference proteome</keyword>
<reference evidence="3" key="2">
    <citation type="submission" date="2025-08" db="UniProtKB">
        <authorList>
            <consortium name="RefSeq"/>
        </authorList>
    </citation>
    <scope>IDENTIFICATION</scope>
    <source>
        <tissue evidence="3">Leaf</tissue>
    </source>
</reference>
<dbReference type="AlphaFoldDB" id="A0A1S4DGH8"/>
<evidence type="ECO:0000313" key="3">
    <source>
        <dbReference type="RefSeq" id="XP_016512592.1"/>
    </source>
</evidence>
<gene>
    <name evidence="3" type="primary">LOC107829649</name>
</gene>
<reference evidence="2" key="1">
    <citation type="journal article" date="2014" name="Nat. Commun.">
        <title>The tobacco genome sequence and its comparison with those of tomato and potato.</title>
        <authorList>
            <person name="Sierro N."/>
            <person name="Battey J.N."/>
            <person name="Ouadi S."/>
            <person name="Bakaher N."/>
            <person name="Bovet L."/>
            <person name="Willig A."/>
            <person name="Goepfert S."/>
            <person name="Peitsch M.C."/>
            <person name="Ivanov N.V."/>
        </authorList>
    </citation>
    <scope>NUCLEOTIDE SEQUENCE [LARGE SCALE GENOMIC DNA]</scope>
</reference>
<dbReference type="PANTHER" id="PTHR47481:SF36">
    <property type="entry name" value="CCHC-TYPE DOMAIN-CONTAINING PROTEIN"/>
    <property type="match status" value="1"/>
</dbReference>
<accession>A0A1S4DGH8</accession>
<organism evidence="2 3">
    <name type="scientific">Nicotiana tabacum</name>
    <name type="common">Common tobacco</name>
    <dbReference type="NCBI Taxonomy" id="4097"/>
    <lineage>
        <taxon>Eukaryota</taxon>
        <taxon>Viridiplantae</taxon>
        <taxon>Streptophyta</taxon>
        <taxon>Embryophyta</taxon>
        <taxon>Tracheophyta</taxon>
        <taxon>Spermatophyta</taxon>
        <taxon>Magnoliopsida</taxon>
        <taxon>eudicotyledons</taxon>
        <taxon>Gunneridae</taxon>
        <taxon>Pentapetalae</taxon>
        <taxon>asterids</taxon>
        <taxon>lamiids</taxon>
        <taxon>Solanales</taxon>
        <taxon>Solanaceae</taxon>
        <taxon>Nicotianoideae</taxon>
        <taxon>Nicotianeae</taxon>
        <taxon>Nicotiana</taxon>
    </lineage>
</organism>